<reference evidence="1 2" key="1">
    <citation type="submission" date="2022-05" db="EMBL/GenBank/DDBJ databases">
        <authorList>
            <consortium name="Genoscope - CEA"/>
            <person name="William W."/>
        </authorList>
    </citation>
    <scope>NUCLEOTIDE SEQUENCE [LARGE SCALE GENOMIC DNA]</scope>
</reference>
<evidence type="ECO:0000313" key="2">
    <source>
        <dbReference type="Proteomes" id="UP001159427"/>
    </source>
</evidence>
<accession>A0ABN8R2C7</accession>
<organism evidence="1 2">
    <name type="scientific">Porites evermanni</name>
    <dbReference type="NCBI Taxonomy" id="104178"/>
    <lineage>
        <taxon>Eukaryota</taxon>
        <taxon>Metazoa</taxon>
        <taxon>Cnidaria</taxon>
        <taxon>Anthozoa</taxon>
        <taxon>Hexacorallia</taxon>
        <taxon>Scleractinia</taxon>
        <taxon>Fungiina</taxon>
        <taxon>Poritidae</taxon>
        <taxon>Porites</taxon>
    </lineage>
</organism>
<dbReference type="Proteomes" id="UP001159427">
    <property type="component" value="Unassembled WGS sequence"/>
</dbReference>
<dbReference type="EMBL" id="CALNXI010001593">
    <property type="protein sequence ID" value="CAH3172887.1"/>
    <property type="molecule type" value="Genomic_DNA"/>
</dbReference>
<proteinExistence type="predicted"/>
<gene>
    <name evidence="1" type="ORF">PEVE_00008676</name>
</gene>
<evidence type="ECO:0000313" key="1">
    <source>
        <dbReference type="EMBL" id="CAH3172887.1"/>
    </source>
</evidence>
<keyword evidence="2" id="KW-1185">Reference proteome</keyword>
<protein>
    <submittedName>
        <fullName evidence="1">Uncharacterized protein</fullName>
    </submittedName>
</protein>
<comment type="caution">
    <text evidence="1">The sequence shown here is derived from an EMBL/GenBank/DDBJ whole genome shotgun (WGS) entry which is preliminary data.</text>
</comment>
<name>A0ABN8R2C7_9CNID</name>
<sequence length="335" mass="38075">MDASNRLNFGFDSGRGISLDYAGSGMDRGLPDFSIQLNVVSIRSDISLLSCVSTNVDSRDQRSTAMQWSNISKEIDSLLKEIQSEIHVTLSPEEAKKSVDLLLEKWDRLEGLHGRYLAGINERKRLEHVQERYSTLKREVDDIINECEGLFRRPDPRHDELGMDRGLPVWDPKQDDNKSVHSVATHVTKHSEASSVSSQKKSLKRALVSKMKLDLARARAKEDAEAARVAHEYKQRMELRRLEEEAKLAELEWKIEMDNLTESKLSPVVPSALNTSTFIVNKQSHSTPVTSEYVSRDGFNSQRSQTKGFQQTLSRLTLNRVLSLKNFGIWRITGH</sequence>